<sequence>MEKNLVALIDVAFEKALEYRRASIQIFTRYVLEKYMGIAVFDDPMGAFRRLPEGRVPRVYKAYKNQLAPEYALLYPDDSIVLCENLEYIYDIVRHHQHFYTTIEELHNQNRLNGMCMHWIEQVFTIHETLEDVAIVQAWGYHWKDNTPMIKLGDMWFNFDDHNWDGESYWSHQYDDAEGHGFTDSTHYRLTPIQIMTEGNDWHNIGYRVEVIA</sequence>
<evidence type="ECO:0000313" key="2">
    <source>
        <dbReference type="Proteomes" id="UP000754226"/>
    </source>
</evidence>
<protein>
    <submittedName>
        <fullName evidence="1">Uncharacterized protein</fullName>
    </submittedName>
</protein>
<evidence type="ECO:0000313" key="1">
    <source>
        <dbReference type="EMBL" id="MBS5519627.1"/>
    </source>
</evidence>
<gene>
    <name evidence="1" type="ORF">KHX13_04760</name>
</gene>
<name>A0A943ECF9_9FIRM</name>
<organism evidence="1 2">
    <name type="scientific">Acidaminococcus intestini</name>
    <dbReference type="NCBI Taxonomy" id="187327"/>
    <lineage>
        <taxon>Bacteria</taxon>
        <taxon>Bacillati</taxon>
        <taxon>Bacillota</taxon>
        <taxon>Negativicutes</taxon>
        <taxon>Acidaminococcales</taxon>
        <taxon>Acidaminococcaceae</taxon>
        <taxon>Acidaminococcus</taxon>
    </lineage>
</organism>
<proteinExistence type="predicted"/>
<dbReference type="AlphaFoldDB" id="A0A943ECF9"/>
<dbReference type="EMBL" id="JAGZCZ010000005">
    <property type="protein sequence ID" value="MBS5519627.1"/>
    <property type="molecule type" value="Genomic_DNA"/>
</dbReference>
<accession>A0A943ECF9</accession>
<reference evidence="1" key="1">
    <citation type="submission" date="2021-02" db="EMBL/GenBank/DDBJ databases">
        <title>Infant gut strain persistence is associated with maternal origin, phylogeny, and functional potential including surface adhesion and iron acquisition.</title>
        <authorList>
            <person name="Lou Y.C."/>
        </authorList>
    </citation>
    <scope>NUCLEOTIDE SEQUENCE</scope>
    <source>
        <strain evidence="1">L3_106_000M1_dasL3_106_000M1_concoct_15</strain>
    </source>
</reference>
<comment type="caution">
    <text evidence="1">The sequence shown here is derived from an EMBL/GenBank/DDBJ whole genome shotgun (WGS) entry which is preliminary data.</text>
</comment>
<dbReference type="Proteomes" id="UP000754226">
    <property type="component" value="Unassembled WGS sequence"/>
</dbReference>